<reference evidence="3 4" key="1">
    <citation type="submission" date="2016-10" db="EMBL/GenBank/DDBJ databases">
        <authorList>
            <person name="de Groot N.N."/>
        </authorList>
    </citation>
    <scope>NUCLEOTIDE SEQUENCE [LARGE SCALE GENOMIC DNA]</scope>
    <source>
        <strain evidence="3 4">GAS522</strain>
    </source>
</reference>
<evidence type="ECO:0000256" key="2">
    <source>
        <dbReference type="SAM" id="Phobius"/>
    </source>
</evidence>
<dbReference type="Proteomes" id="UP000183208">
    <property type="component" value="Unassembled WGS sequence"/>
</dbReference>
<evidence type="ECO:0000256" key="1">
    <source>
        <dbReference type="SAM" id="Coils"/>
    </source>
</evidence>
<name>A0A1H4RKB1_9BRAD</name>
<keyword evidence="2" id="KW-0812">Transmembrane</keyword>
<dbReference type="RefSeq" id="WP_074816639.1">
    <property type="nucleotide sequence ID" value="NZ_FNTI01000001.1"/>
</dbReference>
<feature type="coiled-coil region" evidence="1">
    <location>
        <begin position="197"/>
        <end position="224"/>
    </location>
</feature>
<dbReference type="PANTHER" id="PTHR32309:SF13">
    <property type="entry name" value="FERRIC ENTEROBACTIN TRANSPORT PROTEIN FEPE"/>
    <property type="match status" value="1"/>
</dbReference>
<sequence length="448" mass="49984">MLQKVDFEDSFEVHEDRSHLLRPAFYWQLFKRRWPYFVIPFVTISAAGVAAALLWPPTYLSEGKILVQSQQIPSELVRPTVTNAAQERIQVIQQRTMTRDNLIAIADKYQLFPDKRTLMSVTELVELFKNQIKIAPVELQLDFKQRTRAALENPTIVFSVGFEYEDAAVAARVANELMTRILNEDLRDRTSRATDTTKFLSREVQKLQADNAALDARIAQLRLSQGKPASSGGTDQPTTMLGQLKAELVQKGALYSEKHPLIQSLKRQIEAMEKSVAPPVVSADPNASASIEALLAQQEALQKNLEVATTKLAAARVGENLERDQQSEKLEIIEQPTVPQEPIKPKRPKVAAIAILLALAAGAGLTFVAEIADKGIRRSSDIFSIVDSKLVVSIPYIITSAEVRRRKRRMLLFVLVSVILFGCVLAGAYFFLPPLDLMIAKARVGLFR</sequence>
<feature type="transmembrane region" description="Helical" evidence="2">
    <location>
        <begin position="34"/>
        <end position="55"/>
    </location>
</feature>
<organism evidence="3 4">
    <name type="scientific">Bradyrhizobium lablabi</name>
    <dbReference type="NCBI Taxonomy" id="722472"/>
    <lineage>
        <taxon>Bacteria</taxon>
        <taxon>Pseudomonadati</taxon>
        <taxon>Pseudomonadota</taxon>
        <taxon>Alphaproteobacteria</taxon>
        <taxon>Hyphomicrobiales</taxon>
        <taxon>Nitrobacteraceae</taxon>
        <taxon>Bradyrhizobium</taxon>
    </lineage>
</organism>
<accession>A0A1H4RKB1</accession>
<dbReference type="PANTHER" id="PTHR32309">
    <property type="entry name" value="TYROSINE-PROTEIN KINASE"/>
    <property type="match status" value="1"/>
</dbReference>
<keyword evidence="2" id="KW-0472">Membrane</keyword>
<dbReference type="GO" id="GO:0004713">
    <property type="term" value="F:protein tyrosine kinase activity"/>
    <property type="evidence" value="ECO:0007669"/>
    <property type="project" value="TreeGrafter"/>
</dbReference>
<evidence type="ECO:0000313" key="3">
    <source>
        <dbReference type="EMBL" id="SEC32323.1"/>
    </source>
</evidence>
<protein>
    <submittedName>
        <fullName evidence="3">Uncharacterized protein involved in exopolysaccharide biosynthesis</fullName>
    </submittedName>
</protein>
<evidence type="ECO:0000313" key="4">
    <source>
        <dbReference type="Proteomes" id="UP000183208"/>
    </source>
</evidence>
<proteinExistence type="predicted"/>
<dbReference type="OrthoDB" id="8114194at2"/>
<dbReference type="EMBL" id="FNTI01000001">
    <property type="protein sequence ID" value="SEC32323.1"/>
    <property type="molecule type" value="Genomic_DNA"/>
</dbReference>
<dbReference type="GO" id="GO:0005886">
    <property type="term" value="C:plasma membrane"/>
    <property type="evidence" value="ECO:0007669"/>
    <property type="project" value="TreeGrafter"/>
</dbReference>
<keyword evidence="1" id="KW-0175">Coiled coil</keyword>
<feature type="transmembrane region" description="Helical" evidence="2">
    <location>
        <begin position="350"/>
        <end position="369"/>
    </location>
</feature>
<feature type="transmembrane region" description="Helical" evidence="2">
    <location>
        <begin position="410"/>
        <end position="432"/>
    </location>
</feature>
<dbReference type="InterPro" id="IPR050445">
    <property type="entry name" value="Bact_polysacc_biosynth/exp"/>
</dbReference>
<dbReference type="AlphaFoldDB" id="A0A1H4RKB1"/>
<gene>
    <name evidence="3" type="ORF">SAMN05444171_1142</name>
</gene>
<keyword evidence="2" id="KW-1133">Transmembrane helix</keyword>